<organism evidence="1 2">
    <name type="scientific">Araneus ventricosus</name>
    <name type="common">Orbweaver spider</name>
    <name type="synonym">Epeira ventricosa</name>
    <dbReference type="NCBI Taxonomy" id="182803"/>
    <lineage>
        <taxon>Eukaryota</taxon>
        <taxon>Metazoa</taxon>
        <taxon>Ecdysozoa</taxon>
        <taxon>Arthropoda</taxon>
        <taxon>Chelicerata</taxon>
        <taxon>Arachnida</taxon>
        <taxon>Araneae</taxon>
        <taxon>Araneomorphae</taxon>
        <taxon>Entelegynae</taxon>
        <taxon>Araneoidea</taxon>
        <taxon>Araneidae</taxon>
        <taxon>Araneus</taxon>
    </lineage>
</organism>
<keyword evidence="2" id="KW-1185">Reference proteome</keyword>
<evidence type="ECO:0000313" key="1">
    <source>
        <dbReference type="EMBL" id="GBN02862.1"/>
    </source>
</evidence>
<protein>
    <submittedName>
        <fullName evidence="1">Uncharacterized protein</fullName>
    </submittedName>
</protein>
<sequence length="220" mass="23923">MIDILMPNDVQFTENFSSEIDNSIDAGVFEEHSSSVMTSEIIQTEETAPKLIPFSNETLFSEETAAPSTSKGNGDNKSGNKDELLVAFLDEMNFSSEMANELPTVVVLETASDAKAIGSELLVSTEILDSKEIEIFEKQTLKNDDERAFGSENITVETAVIAQTAGNEADGEKSSTFFDEKCSLQDAPILEKYDEKTIESAFNHLAAENIAAEGKSITLT</sequence>
<reference evidence="1 2" key="1">
    <citation type="journal article" date="2019" name="Sci. Rep.">
        <title>Orb-weaving spider Araneus ventricosus genome elucidates the spidroin gene catalogue.</title>
        <authorList>
            <person name="Kono N."/>
            <person name="Nakamura H."/>
            <person name="Ohtoshi R."/>
            <person name="Moran D.A.P."/>
            <person name="Shinohara A."/>
            <person name="Yoshida Y."/>
            <person name="Fujiwara M."/>
            <person name="Mori M."/>
            <person name="Tomita M."/>
            <person name="Arakawa K."/>
        </authorList>
    </citation>
    <scope>NUCLEOTIDE SEQUENCE [LARGE SCALE GENOMIC DNA]</scope>
</reference>
<evidence type="ECO:0000313" key="2">
    <source>
        <dbReference type="Proteomes" id="UP000499080"/>
    </source>
</evidence>
<proteinExistence type="predicted"/>
<dbReference type="AlphaFoldDB" id="A0A4Y2KLC9"/>
<dbReference type="EMBL" id="BGPR01004743">
    <property type="protein sequence ID" value="GBN02862.1"/>
    <property type="molecule type" value="Genomic_DNA"/>
</dbReference>
<gene>
    <name evidence="1" type="ORF">AVEN_52542_1</name>
</gene>
<comment type="caution">
    <text evidence="1">The sequence shown here is derived from an EMBL/GenBank/DDBJ whole genome shotgun (WGS) entry which is preliminary data.</text>
</comment>
<accession>A0A4Y2KLC9</accession>
<dbReference type="Proteomes" id="UP000499080">
    <property type="component" value="Unassembled WGS sequence"/>
</dbReference>
<name>A0A4Y2KLC9_ARAVE</name>